<evidence type="ECO:0000313" key="3">
    <source>
        <dbReference type="Proteomes" id="UP000612055"/>
    </source>
</evidence>
<proteinExistence type="predicted"/>
<keyword evidence="3" id="KW-1185">Reference proteome</keyword>
<evidence type="ECO:0000313" key="2">
    <source>
        <dbReference type="EMBL" id="KAG2491659.1"/>
    </source>
</evidence>
<dbReference type="EMBL" id="JAEHOE010000051">
    <property type="protein sequence ID" value="KAG2491659.1"/>
    <property type="molecule type" value="Genomic_DNA"/>
</dbReference>
<organism evidence="2 3">
    <name type="scientific">Edaphochlamys debaryana</name>
    <dbReference type="NCBI Taxonomy" id="47281"/>
    <lineage>
        <taxon>Eukaryota</taxon>
        <taxon>Viridiplantae</taxon>
        <taxon>Chlorophyta</taxon>
        <taxon>core chlorophytes</taxon>
        <taxon>Chlorophyceae</taxon>
        <taxon>CS clade</taxon>
        <taxon>Chlamydomonadales</taxon>
        <taxon>Chlamydomonadales incertae sedis</taxon>
        <taxon>Edaphochlamys</taxon>
    </lineage>
</organism>
<feature type="region of interest" description="Disordered" evidence="1">
    <location>
        <begin position="93"/>
        <end position="117"/>
    </location>
</feature>
<comment type="caution">
    <text evidence="2">The sequence shown here is derived from an EMBL/GenBank/DDBJ whole genome shotgun (WGS) entry which is preliminary data.</text>
</comment>
<reference evidence="2" key="1">
    <citation type="journal article" date="2020" name="bioRxiv">
        <title>Comparative genomics of Chlamydomonas.</title>
        <authorList>
            <person name="Craig R.J."/>
            <person name="Hasan A.R."/>
            <person name="Ness R.W."/>
            <person name="Keightley P.D."/>
        </authorList>
    </citation>
    <scope>NUCLEOTIDE SEQUENCE</scope>
    <source>
        <strain evidence="2">CCAP 11/70</strain>
    </source>
</reference>
<accession>A0A835Y5Z9</accession>
<feature type="compositionally biased region" description="Low complexity" evidence="1">
    <location>
        <begin position="234"/>
        <end position="249"/>
    </location>
</feature>
<feature type="compositionally biased region" description="Pro residues" evidence="1">
    <location>
        <begin position="213"/>
        <end position="233"/>
    </location>
</feature>
<protein>
    <submittedName>
        <fullName evidence="2">Uncharacterized protein</fullName>
    </submittedName>
</protein>
<dbReference type="AlphaFoldDB" id="A0A835Y5Z9"/>
<dbReference type="Proteomes" id="UP000612055">
    <property type="component" value="Unassembled WGS sequence"/>
</dbReference>
<feature type="region of interest" description="Disordered" evidence="1">
    <location>
        <begin position="212"/>
        <end position="249"/>
    </location>
</feature>
<name>A0A835Y5Z9_9CHLO</name>
<gene>
    <name evidence="2" type="ORF">HYH03_010028</name>
</gene>
<sequence>MDGFSTIENCIFDEDIKVGEPMSSMTFSHEPLAIPAVGASPTKLMLDNDAYEPACENDSNEDMTPPSDAEIEAAIAFLLRPVSCQPKDGAEMADVKASPAPATGDMTDTATENDEDMPLPAEADVTAAIELLSRPIPVTKTGPVPVPTRPAKPIPGCLRLPAGLMDVRTAEDILDHILLSIALPSMLAKGAGCEDIRAGSAEAWLEAHAAPELPQPAPAPAPAPAKAPAPVKPQPQQGPSHRPATAAAAARVIPTRHARCWAPCRAGSLRRI</sequence>
<evidence type="ECO:0000256" key="1">
    <source>
        <dbReference type="SAM" id="MobiDB-lite"/>
    </source>
</evidence>